<dbReference type="PANTHER" id="PTHR31379:SF1">
    <property type="entry name" value="F-BOX C PROTEIN-RELATED"/>
    <property type="match status" value="1"/>
</dbReference>
<gene>
    <name evidence="1" type="primary">Cnig_chr_I.g200</name>
    <name evidence="1" type="ORF">B9Z55_000200</name>
</gene>
<dbReference type="Proteomes" id="UP000230233">
    <property type="component" value="Chromosome I"/>
</dbReference>
<comment type="caution">
    <text evidence="1">The sequence shown here is derived from an EMBL/GenBank/DDBJ whole genome shotgun (WGS) entry which is preliminary data.</text>
</comment>
<dbReference type="InterPro" id="IPR021942">
    <property type="entry name" value="DUF3557"/>
</dbReference>
<reference evidence="2" key="1">
    <citation type="submission" date="2017-10" db="EMBL/GenBank/DDBJ databases">
        <title>Rapid genome shrinkage in a self-fertile nematode reveals novel sperm competition proteins.</title>
        <authorList>
            <person name="Yin D."/>
            <person name="Schwarz E.M."/>
            <person name="Thomas C.G."/>
            <person name="Felde R.L."/>
            <person name="Korf I.F."/>
            <person name="Cutter A.D."/>
            <person name="Schartner C.M."/>
            <person name="Ralston E.J."/>
            <person name="Meyer B.J."/>
            <person name="Haag E.S."/>
        </authorList>
    </citation>
    <scope>NUCLEOTIDE SEQUENCE [LARGE SCALE GENOMIC DNA]</scope>
    <source>
        <strain evidence="2">JU1422</strain>
    </source>
</reference>
<keyword evidence="2" id="KW-1185">Reference proteome</keyword>
<evidence type="ECO:0000313" key="1">
    <source>
        <dbReference type="EMBL" id="PIC51516.1"/>
    </source>
</evidence>
<dbReference type="PANTHER" id="PTHR31379">
    <property type="entry name" value="F-BOX C PROTEIN-RELATED-RELATED"/>
    <property type="match status" value="1"/>
</dbReference>
<dbReference type="EMBL" id="PDUG01000001">
    <property type="protein sequence ID" value="PIC51516.1"/>
    <property type="molecule type" value="Genomic_DNA"/>
</dbReference>
<sequence>MENKQFFYENLETVLTYMEPSCRFNLALKIPSIRKAEKDVPLHIDRLELYDNRLVINKTEYCMRVWRKCQSNVGLYNGEVDDDLGKYGSKINVDETIEPGDIKLGDRGSVLSSRWPNYECPEQRAEWLQHDCPMYSLPCKKRYSLPCQHFIRLYVIRNIPMVRCTKSIARSTSMYQFPYASMKIYQLMKRLLTIFFGNRRGEWTVGTMSFKNNVLRWPVHTRKPIVREFDIGEYTKLKMNILNSIINLCVPLNNLQMTVPSSHDRIADHPMFLHADHVTISNQPTEDVFSDLFSFQAHTVVIANPPSTHFFDFESALFVFMEEIRPIGVRWSILTYAKKDLTILRLPDVFDVLGKSSE</sequence>
<protein>
    <submittedName>
        <fullName evidence="1">Uncharacterized protein</fullName>
    </submittedName>
</protein>
<evidence type="ECO:0000313" key="2">
    <source>
        <dbReference type="Proteomes" id="UP000230233"/>
    </source>
</evidence>
<proteinExistence type="predicted"/>
<accession>A0A2G5VIU4</accession>
<organism evidence="1 2">
    <name type="scientific">Caenorhabditis nigoni</name>
    <dbReference type="NCBI Taxonomy" id="1611254"/>
    <lineage>
        <taxon>Eukaryota</taxon>
        <taxon>Metazoa</taxon>
        <taxon>Ecdysozoa</taxon>
        <taxon>Nematoda</taxon>
        <taxon>Chromadorea</taxon>
        <taxon>Rhabditida</taxon>
        <taxon>Rhabditina</taxon>
        <taxon>Rhabditomorpha</taxon>
        <taxon>Rhabditoidea</taxon>
        <taxon>Rhabditidae</taxon>
        <taxon>Peloderinae</taxon>
        <taxon>Caenorhabditis</taxon>
    </lineage>
</organism>
<name>A0A2G5VIU4_9PELO</name>
<dbReference type="Pfam" id="PF12078">
    <property type="entry name" value="DUF3557"/>
    <property type="match status" value="1"/>
</dbReference>
<dbReference type="AlphaFoldDB" id="A0A2G5VIU4"/>